<feature type="compositionally biased region" description="Low complexity" evidence="1">
    <location>
        <begin position="19"/>
        <end position="37"/>
    </location>
</feature>
<dbReference type="GeneID" id="25905890"/>
<dbReference type="EMBL" id="KQ241937">
    <property type="protein sequence ID" value="KNC82322.1"/>
    <property type="molecule type" value="Genomic_DNA"/>
</dbReference>
<feature type="compositionally biased region" description="Low complexity" evidence="1">
    <location>
        <begin position="64"/>
        <end position="77"/>
    </location>
</feature>
<evidence type="ECO:0000256" key="1">
    <source>
        <dbReference type="SAM" id="MobiDB-lite"/>
    </source>
</evidence>
<evidence type="ECO:0000313" key="2">
    <source>
        <dbReference type="EMBL" id="KNC82322.1"/>
    </source>
</evidence>
<name>A0A0L0FZP4_9EUKA</name>
<reference evidence="2 3" key="1">
    <citation type="submission" date="2011-02" db="EMBL/GenBank/DDBJ databases">
        <title>The Genome Sequence of Sphaeroforma arctica JP610.</title>
        <authorList>
            <consortium name="The Broad Institute Genome Sequencing Platform"/>
            <person name="Russ C."/>
            <person name="Cuomo C."/>
            <person name="Young S.K."/>
            <person name="Zeng Q."/>
            <person name="Gargeya S."/>
            <person name="Alvarado L."/>
            <person name="Berlin A."/>
            <person name="Chapman S.B."/>
            <person name="Chen Z."/>
            <person name="Freedman E."/>
            <person name="Gellesch M."/>
            <person name="Goldberg J."/>
            <person name="Griggs A."/>
            <person name="Gujja S."/>
            <person name="Heilman E."/>
            <person name="Heiman D."/>
            <person name="Howarth C."/>
            <person name="Mehta T."/>
            <person name="Neiman D."/>
            <person name="Pearson M."/>
            <person name="Roberts A."/>
            <person name="Saif S."/>
            <person name="Shea T."/>
            <person name="Shenoy N."/>
            <person name="Sisk P."/>
            <person name="Stolte C."/>
            <person name="Sykes S."/>
            <person name="White J."/>
            <person name="Yandava C."/>
            <person name="Burger G."/>
            <person name="Gray M.W."/>
            <person name="Holland P.W.H."/>
            <person name="King N."/>
            <person name="Lang F.B.F."/>
            <person name="Roger A.J."/>
            <person name="Ruiz-Trillo I."/>
            <person name="Haas B."/>
            <person name="Nusbaum C."/>
            <person name="Birren B."/>
        </authorList>
    </citation>
    <scope>NUCLEOTIDE SEQUENCE [LARGE SCALE GENOMIC DNA]</scope>
    <source>
        <strain evidence="2 3">JP610</strain>
    </source>
</reference>
<evidence type="ECO:0000313" key="3">
    <source>
        <dbReference type="Proteomes" id="UP000054560"/>
    </source>
</evidence>
<gene>
    <name evidence="2" type="ORF">SARC_05386</name>
</gene>
<dbReference type="AlphaFoldDB" id="A0A0L0FZP4"/>
<feature type="region of interest" description="Disordered" evidence="1">
    <location>
        <begin position="1"/>
        <end position="83"/>
    </location>
</feature>
<organism evidence="2 3">
    <name type="scientific">Sphaeroforma arctica JP610</name>
    <dbReference type="NCBI Taxonomy" id="667725"/>
    <lineage>
        <taxon>Eukaryota</taxon>
        <taxon>Ichthyosporea</taxon>
        <taxon>Ichthyophonida</taxon>
        <taxon>Sphaeroforma</taxon>
    </lineage>
</organism>
<keyword evidence="3" id="KW-1185">Reference proteome</keyword>
<dbReference type="Proteomes" id="UP000054560">
    <property type="component" value="Unassembled WGS sequence"/>
</dbReference>
<dbReference type="RefSeq" id="XP_014156224.1">
    <property type="nucleotide sequence ID" value="XM_014300749.1"/>
</dbReference>
<proteinExistence type="predicted"/>
<sequence length="83" mass="9081">MGQRFTPPQGSGHQPPQYPSRQSTSTTTTPQVTVLTQEDGPGHDSQSATELHIHSILTNDIEQAADTQTDTSQSQWTPITKKH</sequence>
<feature type="compositionally biased region" description="Polar residues" evidence="1">
    <location>
        <begin position="1"/>
        <end position="12"/>
    </location>
</feature>
<accession>A0A0L0FZP4</accession>
<protein>
    <submittedName>
        <fullName evidence="2">Uncharacterized protein</fullName>
    </submittedName>
</protein>